<protein>
    <submittedName>
        <fullName evidence="1">Uncharacterized protein</fullName>
    </submittedName>
</protein>
<dbReference type="VEuPathDB" id="FungiDB:RhiirFUN_005882"/>
<reference evidence="1" key="1">
    <citation type="submission" date="2020-05" db="EMBL/GenBank/DDBJ databases">
        <authorList>
            <person name="Rincon C."/>
            <person name="Sanders R I."/>
            <person name="Robbins C."/>
            <person name="Chaturvedi A."/>
        </authorList>
    </citation>
    <scope>NUCLEOTIDE SEQUENCE</scope>
    <source>
        <strain evidence="1">CHB12</strain>
    </source>
</reference>
<evidence type="ECO:0000313" key="1">
    <source>
        <dbReference type="EMBL" id="CAB5364256.1"/>
    </source>
</evidence>
<sequence>MEKVSNGVTQVGFGAERWSHFESNRAAQVERTVPLESTLKVAKPGTWWNYEYQNGSVGSVLNAVPNRILESISPIRSDAVAVAKPQLLFGFQNSSNE</sequence>
<dbReference type="AlphaFoldDB" id="A0A916E5M7"/>
<proteinExistence type="predicted"/>
<comment type="caution">
    <text evidence="1">The sequence shown here is derived from an EMBL/GenBank/DDBJ whole genome shotgun (WGS) entry which is preliminary data.</text>
</comment>
<name>A0A916E5M7_9GLOM</name>
<organism evidence="1 2">
    <name type="scientific">Rhizophagus irregularis</name>
    <dbReference type="NCBI Taxonomy" id="588596"/>
    <lineage>
        <taxon>Eukaryota</taxon>
        <taxon>Fungi</taxon>
        <taxon>Fungi incertae sedis</taxon>
        <taxon>Mucoromycota</taxon>
        <taxon>Glomeromycotina</taxon>
        <taxon>Glomeromycetes</taxon>
        <taxon>Glomerales</taxon>
        <taxon>Glomeraceae</taxon>
        <taxon>Rhizophagus</taxon>
    </lineage>
</organism>
<accession>A0A916E5M7</accession>
<gene>
    <name evidence="1" type="ORF">CHRIB12_LOCUS9889</name>
</gene>
<dbReference type="EMBL" id="CAGKOT010000019">
    <property type="protein sequence ID" value="CAB5364256.1"/>
    <property type="molecule type" value="Genomic_DNA"/>
</dbReference>
<dbReference type="Proteomes" id="UP000684084">
    <property type="component" value="Unassembled WGS sequence"/>
</dbReference>
<evidence type="ECO:0000313" key="2">
    <source>
        <dbReference type="Proteomes" id="UP000684084"/>
    </source>
</evidence>